<evidence type="ECO:0000313" key="2">
    <source>
        <dbReference type="Proteomes" id="UP001162162"/>
    </source>
</evidence>
<accession>A0AAV8Y1U6</accession>
<dbReference type="AlphaFoldDB" id="A0AAV8Y1U6"/>
<dbReference type="Proteomes" id="UP001162162">
    <property type="component" value="Unassembled WGS sequence"/>
</dbReference>
<evidence type="ECO:0000313" key="1">
    <source>
        <dbReference type="EMBL" id="KAJ8945195.1"/>
    </source>
</evidence>
<proteinExistence type="predicted"/>
<protein>
    <submittedName>
        <fullName evidence="1">Uncharacterized protein</fullName>
    </submittedName>
</protein>
<dbReference type="EMBL" id="JAPWTK010000226">
    <property type="protein sequence ID" value="KAJ8945195.1"/>
    <property type="molecule type" value="Genomic_DNA"/>
</dbReference>
<sequence>MVPKLLISEQKESRLNICADILNNIDTDPGLLDMLNDTELQIDNINVIIRRINCSHSNEPKIYIT</sequence>
<organism evidence="1 2">
    <name type="scientific">Aromia moschata</name>
    <dbReference type="NCBI Taxonomy" id="1265417"/>
    <lineage>
        <taxon>Eukaryota</taxon>
        <taxon>Metazoa</taxon>
        <taxon>Ecdysozoa</taxon>
        <taxon>Arthropoda</taxon>
        <taxon>Hexapoda</taxon>
        <taxon>Insecta</taxon>
        <taxon>Pterygota</taxon>
        <taxon>Neoptera</taxon>
        <taxon>Endopterygota</taxon>
        <taxon>Coleoptera</taxon>
        <taxon>Polyphaga</taxon>
        <taxon>Cucujiformia</taxon>
        <taxon>Chrysomeloidea</taxon>
        <taxon>Cerambycidae</taxon>
        <taxon>Cerambycinae</taxon>
        <taxon>Callichromatini</taxon>
        <taxon>Aromia</taxon>
    </lineage>
</organism>
<reference evidence="1" key="1">
    <citation type="journal article" date="2023" name="Insect Mol. Biol.">
        <title>Genome sequencing provides insights into the evolution of gene families encoding plant cell wall-degrading enzymes in longhorned beetles.</title>
        <authorList>
            <person name="Shin N.R."/>
            <person name="Okamura Y."/>
            <person name="Kirsch R."/>
            <person name="Pauchet Y."/>
        </authorList>
    </citation>
    <scope>NUCLEOTIDE SEQUENCE</scope>
    <source>
        <strain evidence="1">AMC_N1</strain>
    </source>
</reference>
<keyword evidence="2" id="KW-1185">Reference proteome</keyword>
<comment type="caution">
    <text evidence="1">The sequence shown here is derived from an EMBL/GenBank/DDBJ whole genome shotgun (WGS) entry which is preliminary data.</text>
</comment>
<name>A0AAV8Y1U6_9CUCU</name>
<gene>
    <name evidence="1" type="ORF">NQ318_013645</name>
</gene>